<protein>
    <recommendedName>
        <fullName evidence="3">F-box domain-containing protein</fullName>
    </recommendedName>
</protein>
<evidence type="ECO:0008006" key="3">
    <source>
        <dbReference type="Google" id="ProtNLM"/>
    </source>
</evidence>
<dbReference type="Proteomes" id="UP000308652">
    <property type="component" value="Unassembled WGS sequence"/>
</dbReference>
<proteinExistence type="predicted"/>
<evidence type="ECO:0000313" key="2">
    <source>
        <dbReference type="Proteomes" id="UP000308652"/>
    </source>
</evidence>
<dbReference type="EMBL" id="ML213744">
    <property type="protein sequence ID" value="TFK31485.1"/>
    <property type="molecule type" value="Genomic_DNA"/>
</dbReference>
<evidence type="ECO:0000313" key="1">
    <source>
        <dbReference type="EMBL" id="TFK31485.1"/>
    </source>
</evidence>
<dbReference type="AlphaFoldDB" id="A0A5C3LFU5"/>
<sequence>MDAKHITPYTFIRLAQLHPAPIFPALRLLRFSDSESRNIRKVKHIAAGCFLLVSPAIKTLIIDRFGPDPTEHNSFFEAFFVSLTQGSTNIHDLTVDGRISHWKILASSCNLRNLCFYKKFGQNWTTYLSVDIKSLRSFNNLTSIKINVDIEDRYNSEDIQNLLQYVPELNSSECLNCLPHLNHMTLIGDVALFVLVLQHIPSNNLKSILILSRERFDMILTPLWALFFEQLSHCQYLEHILILGTKATLRTPTASDFACIISQKHLQSLLKLKHLWSLQISGYIIADLHEAFIVQLALLWNQLSDLYLPDSQLVPTVGSTAQSLGALSHIALHHPNLKVLKLSVNATDLAITIPSNYHSRSRLRELFLSTRDDVRDLAAPQRLLLARYIYRVFPSLKVVSGVEKEFWEEINAMVQAFKAVRQEALSETLMDHHNSITTTST</sequence>
<keyword evidence="2" id="KW-1185">Reference proteome</keyword>
<organism evidence="1 2">
    <name type="scientific">Crucibulum laeve</name>
    <dbReference type="NCBI Taxonomy" id="68775"/>
    <lineage>
        <taxon>Eukaryota</taxon>
        <taxon>Fungi</taxon>
        <taxon>Dikarya</taxon>
        <taxon>Basidiomycota</taxon>
        <taxon>Agaricomycotina</taxon>
        <taxon>Agaricomycetes</taxon>
        <taxon>Agaricomycetidae</taxon>
        <taxon>Agaricales</taxon>
        <taxon>Agaricineae</taxon>
        <taxon>Nidulariaceae</taxon>
        <taxon>Crucibulum</taxon>
    </lineage>
</organism>
<gene>
    <name evidence="1" type="ORF">BDQ12DRAFT_129639</name>
</gene>
<dbReference type="SUPFAM" id="SSF52047">
    <property type="entry name" value="RNI-like"/>
    <property type="match status" value="1"/>
</dbReference>
<dbReference type="OrthoDB" id="3054875at2759"/>
<reference evidence="1 2" key="1">
    <citation type="journal article" date="2019" name="Nat. Ecol. Evol.">
        <title>Megaphylogeny resolves global patterns of mushroom evolution.</title>
        <authorList>
            <person name="Varga T."/>
            <person name="Krizsan K."/>
            <person name="Foldi C."/>
            <person name="Dima B."/>
            <person name="Sanchez-Garcia M."/>
            <person name="Sanchez-Ramirez S."/>
            <person name="Szollosi G.J."/>
            <person name="Szarkandi J.G."/>
            <person name="Papp V."/>
            <person name="Albert L."/>
            <person name="Andreopoulos W."/>
            <person name="Angelini C."/>
            <person name="Antonin V."/>
            <person name="Barry K.W."/>
            <person name="Bougher N.L."/>
            <person name="Buchanan P."/>
            <person name="Buyck B."/>
            <person name="Bense V."/>
            <person name="Catcheside P."/>
            <person name="Chovatia M."/>
            <person name="Cooper J."/>
            <person name="Damon W."/>
            <person name="Desjardin D."/>
            <person name="Finy P."/>
            <person name="Geml J."/>
            <person name="Haridas S."/>
            <person name="Hughes K."/>
            <person name="Justo A."/>
            <person name="Karasinski D."/>
            <person name="Kautmanova I."/>
            <person name="Kiss B."/>
            <person name="Kocsube S."/>
            <person name="Kotiranta H."/>
            <person name="LaButti K.M."/>
            <person name="Lechner B.E."/>
            <person name="Liimatainen K."/>
            <person name="Lipzen A."/>
            <person name="Lukacs Z."/>
            <person name="Mihaltcheva S."/>
            <person name="Morgado L.N."/>
            <person name="Niskanen T."/>
            <person name="Noordeloos M.E."/>
            <person name="Ohm R.A."/>
            <person name="Ortiz-Santana B."/>
            <person name="Ovrebo C."/>
            <person name="Racz N."/>
            <person name="Riley R."/>
            <person name="Savchenko A."/>
            <person name="Shiryaev A."/>
            <person name="Soop K."/>
            <person name="Spirin V."/>
            <person name="Szebenyi C."/>
            <person name="Tomsovsky M."/>
            <person name="Tulloss R.E."/>
            <person name="Uehling J."/>
            <person name="Grigoriev I.V."/>
            <person name="Vagvolgyi C."/>
            <person name="Papp T."/>
            <person name="Martin F.M."/>
            <person name="Miettinen O."/>
            <person name="Hibbett D.S."/>
            <person name="Nagy L.G."/>
        </authorList>
    </citation>
    <scope>NUCLEOTIDE SEQUENCE [LARGE SCALE GENOMIC DNA]</scope>
    <source>
        <strain evidence="1 2">CBS 166.37</strain>
    </source>
</reference>
<accession>A0A5C3LFU5</accession>
<name>A0A5C3LFU5_9AGAR</name>